<name>A0ABW1CNI5_9ACTN</name>
<accession>A0ABW1CNI5</accession>
<comment type="cofactor">
    <cofactor evidence="1">
        <name>FAD</name>
        <dbReference type="ChEBI" id="CHEBI:57692"/>
    </cofactor>
</comment>
<evidence type="ECO:0000256" key="3">
    <source>
        <dbReference type="ARBA" id="ARBA00022827"/>
    </source>
</evidence>
<evidence type="ECO:0000256" key="1">
    <source>
        <dbReference type="ARBA" id="ARBA00001974"/>
    </source>
</evidence>
<dbReference type="Gene3D" id="3.50.50.60">
    <property type="entry name" value="FAD/NAD(P)-binding domain"/>
    <property type="match status" value="1"/>
</dbReference>
<dbReference type="EMBL" id="JBHSPA010000028">
    <property type="protein sequence ID" value="MFC5827284.1"/>
    <property type="molecule type" value="Genomic_DNA"/>
</dbReference>
<organism evidence="5 6">
    <name type="scientific">Nonomuraea insulae</name>
    <dbReference type="NCBI Taxonomy" id="1616787"/>
    <lineage>
        <taxon>Bacteria</taxon>
        <taxon>Bacillati</taxon>
        <taxon>Actinomycetota</taxon>
        <taxon>Actinomycetes</taxon>
        <taxon>Streptosporangiales</taxon>
        <taxon>Streptosporangiaceae</taxon>
        <taxon>Nonomuraea</taxon>
    </lineage>
</organism>
<proteinExistence type="predicted"/>
<dbReference type="Pfam" id="PF21274">
    <property type="entry name" value="Rng_hyd_C"/>
    <property type="match status" value="1"/>
</dbReference>
<dbReference type="Gene3D" id="3.40.30.120">
    <property type="match status" value="1"/>
</dbReference>
<dbReference type="GO" id="GO:0004497">
    <property type="term" value="F:monooxygenase activity"/>
    <property type="evidence" value="ECO:0007669"/>
    <property type="project" value="UniProtKB-KW"/>
</dbReference>
<sequence length="500" mass="54255">MAGTSPTAPNPTHAADVLVVGAGPTGLLLAGDLAEAGLSVTLVEERPRKISNLSRALVVHARVLEQFDARGIADEVVKIGHPINRLALFERGQLNPSRLPSRYPFVLFIPQYEVERVLERRAREAGVDFLYETKVVGVDQDAGSVMARTVAGKDADPDGPFTTLRSSYLVGTDGVRSSVRSALGLPFPGKSILSSLILADVRLDRAPDRPFTVNAVPDGFALLTEMGEGWYRVTGWNRHHQLPDNAPLDVEELKELLRINFGGDYGITEVRWKSRFHSDERQAPAYRVGRVFLAGDAAHVHSPAGAMGMNTGLQDAANLSWKLVAVLRDGAEDRLLDTYQTERHAVGKLVLRMSGMLVRAALLHGYAARLLRAAAGTILSNLRPLADKAASMISGIGIAYRAPRGAHKLVGRRAPDGLLAEGRLNELQRGGKAVLITSARQDVAVPVPDQVVRAHWADDRRTTALVRPDGYYCWATEQPNDTAALRTALTTWVGRLPESV</sequence>
<evidence type="ECO:0000313" key="5">
    <source>
        <dbReference type="EMBL" id="MFC5827284.1"/>
    </source>
</evidence>
<dbReference type="InterPro" id="IPR036188">
    <property type="entry name" value="FAD/NAD-bd_sf"/>
</dbReference>
<dbReference type="Pfam" id="PF01494">
    <property type="entry name" value="FAD_binding_3"/>
    <property type="match status" value="1"/>
</dbReference>
<protein>
    <submittedName>
        <fullName evidence="5">FAD-dependent monooxygenase</fullName>
    </submittedName>
</protein>
<feature type="domain" description="FAD-binding" evidence="4">
    <location>
        <begin position="15"/>
        <end position="353"/>
    </location>
</feature>
<evidence type="ECO:0000313" key="6">
    <source>
        <dbReference type="Proteomes" id="UP001596058"/>
    </source>
</evidence>
<dbReference type="Gene3D" id="3.30.70.2450">
    <property type="match status" value="1"/>
</dbReference>
<dbReference type="PRINTS" id="PR00420">
    <property type="entry name" value="RNGMNOXGNASE"/>
</dbReference>
<keyword evidence="3" id="KW-0274">FAD</keyword>
<dbReference type="SUPFAM" id="SSF51905">
    <property type="entry name" value="FAD/NAD(P)-binding domain"/>
    <property type="match status" value="1"/>
</dbReference>
<evidence type="ECO:0000256" key="2">
    <source>
        <dbReference type="ARBA" id="ARBA00022630"/>
    </source>
</evidence>
<keyword evidence="5" id="KW-0560">Oxidoreductase</keyword>
<dbReference type="InterPro" id="IPR050641">
    <property type="entry name" value="RIFMO-like"/>
</dbReference>
<evidence type="ECO:0000259" key="4">
    <source>
        <dbReference type="Pfam" id="PF01494"/>
    </source>
</evidence>
<keyword evidence="6" id="KW-1185">Reference proteome</keyword>
<reference evidence="6" key="1">
    <citation type="journal article" date="2019" name="Int. J. Syst. Evol. Microbiol.">
        <title>The Global Catalogue of Microorganisms (GCM) 10K type strain sequencing project: providing services to taxonomists for standard genome sequencing and annotation.</title>
        <authorList>
            <consortium name="The Broad Institute Genomics Platform"/>
            <consortium name="The Broad Institute Genome Sequencing Center for Infectious Disease"/>
            <person name="Wu L."/>
            <person name="Ma J."/>
        </authorList>
    </citation>
    <scope>NUCLEOTIDE SEQUENCE [LARGE SCALE GENOMIC DNA]</scope>
    <source>
        <strain evidence="6">CCUG 53903</strain>
    </source>
</reference>
<dbReference type="InterPro" id="IPR002938">
    <property type="entry name" value="FAD-bd"/>
</dbReference>
<dbReference type="PANTHER" id="PTHR43004:SF19">
    <property type="entry name" value="BINDING MONOOXYGENASE, PUTATIVE (JCVI)-RELATED"/>
    <property type="match status" value="1"/>
</dbReference>
<dbReference type="PANTHER" id="PTHR43004">
    <property type="entry name" value="TRK SYSTEM POTASSIUM UPTAKE PROTEIN"/>
    <property type="match status" value="1"/>
</dbReference>
<dbReference type="RefSeq" id="WP_379516790.1">
    <property type="nucleotide sequence ID" value="NZ_JBHSPA010000028.1"/>
</dbReference>
<dbReference type="Proteomes" id="UP001596058">
    <property type="component" value="Unassembled WGS sequence"/>
</dbReference>
<comment type="caution">
    <text evidence="5">The sequence shown here is derived from an EMBL/GenBank/DDBJ whole genome shotgun (WGS) entry which is preliminary data.</text>
</comment>
<gene>
    <name evidence="5" type="ORF">ACFPZ3_25750</name>
</gene>
<keyword evidence="2" id="KW-0285">Flavoprotein</keyword>
<keyword evidence="5" id="KW-0503">Monooxygenase</keyword>